<feature type="signal peptide" evidence="1">
    <location>
        <begin position="1"/>
        <end position="28"/>
    </location>
</feature>
<dbReference type="InterPro" id="IPR001460">
    <property type="entry name" value="PCN-bd_Tpept"/>
</dbReference>
<dbReference type="SUPFAM" id="SSF56601">
    <property type="entry name" value="beta-lactamase/transpeptidase-like"/>
    <property type="match status" value="1"/>
</dbReference>
<dbReference type="GO" id="GO:0008658">
    <property type="term" value="F:penicillin binding"/>
    <property type="evidence" value="ECO:0007669"/>
    <property type="project" value="InterPro"/>
</dbReference>
<name>A0A1N6IHT5_9RHOB</name>
<evidence type="ECO:0000313" key="3">
    <source>
        <dbReference type="EMBL" id="SIO31543.1"/>
    </source>
</evidence>
<sequence length="273" mass="29041">MTAPEAVVAPMRPLLAALLLAFATSAEAAPRILCTLVAEAGSGAVLLEEGDCSTRTTPASTFKLALAVIGYDAGFLTGPQAPVLPFRAGDPDWGGANWTRDTNPADWLRHSVVWYSQRITHALGAEALTRYARALSYGNADFSGDPGFSNGLDRAWIASSLAISPREQVAFLNGLVSGTLPVTAAAMAQTRAITQSHATGGWLVHGKTGTAYPRRADRSFDYARGYGWFVGWAEKDGRTLVFARLTQAQERSEGSPGTLTRSRFLADWPGLAP</sequence>
<feature type="chain" id="PRO_5012794411" evidence="1">
    <location>
        <begin position="29"/>
        <end position="273"/>
    </location>
</feature>
<dbReference type="InterPro" id="IPR012338">
    <property type="entry name" value="Beta-lactam/transpept-like"/>
</dbReference>
<keyword evidence="4" id="KW-1185">Reference proteome</keyword>
<dbReference type="STRING" id="1217970.SAMN05444002_3909"/>
<evidence type="ECO:0000259" key="2">
    <source>
        <dbReference type="Pfam" id="PF00905"/>
    </source>
</evidence>
<evidence type="ECO:0000313" key="4">
    <source>
        <dbReference type="Proteomes" id="UP000184932"/>
    </source>
</evidence>
<organism evidence="3 4">
    <name type="scientific">Vannielia litorea</name>
    <dbReference type="NCBI Taxonomy" id="1217970"/>
    <lineage>
        <taxon>Bacteria</taxon>
        <taxon>Pseudomonadati</taxon>
        <taxon>Pseudomonadota</taxon>
        <taxon>Alphaproteobacteria</taxon>
        <taxon>Rhodobacterales</taxon>
        <taxon>Paracoccaceae</taxon>
        <taxon>Vannielia</taxon>
    </lineage>
</organism>
<reference evidence="4" key="1">
    <citation type="submission" date="2016-11" db="EMBL/GenBank/DDBJ databases">
        <authorList>
            <person name="Varghese N."/>
            <person name="Submissions S."/>
        </authorList>
    </citation>
    <scope>NUCLEOTIDE SEQUENCE [LARGE SCALE GENOMIC DNA]</scope>
    <source>
        <strain evidence="4">DSM 29440</strain>
    </source>
</reference>
<dbReference type="Gene3D" id="3.40.710.10">
    <property type="entry name" value="DD-peptidase/beta-lactamase superfamily"/>
    <property type="match status" value="1"/>
</dbReference>
<dbReference type="NCBIfam" id="NF000270">
    <property type="entry name" value="bla_class_D_alt"/>
    <property type="match status" value="1"/>
</dbReference>
<dbReference type="Proteomes" id="UP000184932">
    <property type="component" value="Unassembled WGS sequence"/>
</dbReference>
<gene>
    <name evidence="3" type="ORF">SAMN05444002_3909</name>
</gene>
<proteinExistence type="predicted"/>
<accession>A0A1N6IHT5</accession>
<keyword evidence="1" id="KW-0732">Signal</keyword>
<dbReference type="EMBL" id="FSRL01000002">
    <property type="protein sequence ID" value="SIO31543.1"/>
    <property type="molecule type" value="Genomic_DNA"/>
</dbReference>
<protein>
    <submittedName>
        <fullName evidence="3">Beta-lactamase class D</fullName>
    </submittedName>
</protein>
<evidence type="ECO:0000256" key="1">
    <source>
        <dbReference type="SAM" id="SignalP"/>
    </source>
</evidence>
<feature type="domain" description="Penicillin-binding protein transpeptidase" evidence="2">
    <location>
        <begin position="47"/>
        <end position="252"/>
    </location>
</feature>
<dbReference type="Pfam" id="PF00905">
    <property type="entry name" value="Transpeptidase"/>
    <property type="match status" value="1"/>
</dbReference>
<dbReference type="AlphaFoldDB" id="A0A1N6IHT5"/>